<evidence type="ECO:0000313" key="2">
    <source>
        <dbReference type="EMBL" id="GAB89792.1"/>
    </source>
</evidence>
<feature type="signal peptide" evidence="1">
    <location>
        <begin position="1"/>
        <end position="23"/>
    </location>
</feature>
<dbReference type="SUPFAM" id="SSF56601">
    <property type="entry name" value="beta-lactamase/transpeptidase-like"/>
    <property type="match status" value="1"/>
</dbReference>
<reference evidence="2 3" key="1">
    <citation type="submission" date="2012-08" db="EMBL/GenBank/DDBJ databases">
        <title>Whole genome shotgun sequence of Gordonia rhizosphera NBRC 16068.</title>
        <authorList>
            <person name="Takarada H."/>
            <person name="Isaki S."/>
            <person name="Hosoyama A."/>
            <person name="Tsuchikane K."/>
            <person name="Katsumata H."/>
            <person name="Baba S."/>
            <person name="Ohji S."/>
            <person name="Yamazaki S."/>
            <person name="Fujita N."/>
        </authorList>
    </citation>
    <scope>NUCLEOTIDE SEQUENCE [LARGE SCALE GENOMIC DNA]</scope>
    <source>
        <strain evidence="2 3">NBRC 16068</strain>
    </source>
</reference>
<dbReference type="eggNOG" id="COG2367">
    <property type="taxonomic scope" value="Bacteria"/>
</dbReference>
<dbReference type="InterPro" id="IPR012338">
    <property type="entry name" value="Beta-lactam/transpept-like"/>
</dbReference>
<gene>
    <name evidence="2" type="ORF">GORHZ_070_00470</name>
</gene>
<name>K6WC96_9ACTN</name>
<dbReference type="STRING" id="1108045.GORHZ_070_00470"/>
<feature type="chain" id="PRO_5003899536" description="Beta-lactamase" evidence="1">
    <location>
        <begin position="24"/>
        <end position="285"/>
    </location>
</feature>
<protein>
    <recommendedName>
        <fullName evidence="4">Beta-lactamase</fullName>
    </recommendedName>
</protein>
<dbReference type="EMBL" id="BAHC01000070">
    <property type="protein sequence ID" value="GAB89792.1"/>
    <property type="molecule type" value="Genomic_DNA"/>
</dbReference>
<dbReference type="AlphaFoldDB" id="K6WC96"/>
<dbReference type="Gene3D" id="3.40.710.10">
    <property type="entry name" value="DD-peptidase/beta-lactamase superfamily"/>
    <property type="match status" value="1"/>
</dbReference>
<organism evidence="2 3">
    <name type="scientific">Gordonia rhizosphera NBRC 16068</name>
    <dbReference type="NCBI Taxonomy" id="1108045"/>
    <lineage>
        <taxon>Bacteria</taxon>
        <taxon>Bacillati</taxon>
        <taxon>Actinomycetota</taxon>
        <taxon>Actinomycetes</taxon>
        <taxon>Mycobacteriales</taxon>
        <taxon>Gordoniaceae</taxon>
        <taxon>Gordonia</taxon>
    </lineage>
</organism>
<proteinExistence type="predicted"/>
<sequence>MALFIAIMVAAPLALHAPTTILAAAGTEQPTGRGPTQSAAQRAVALGETTAADLGTIDVDIAILDRRDDRISANSSATTPTLSASLAKLILAVDIVDRHRDAGTILGEPDLGLIGRALGPSDDLAMNELWTRFDGPAAIARVVERLGLTGTAPPALPEFWGQTTITAIDVALVYRYVMGLSAAERDLILTPLAFAPALAADGFLQDYGLLSPDVGGAAAKQGWMCCPDGSLYLHSAGLIGESGRFAVVLLGRGSPDLGWEVARQELTTVAAAITNTLTADARQLS</sequence>
<evidence type="ECO:0008006" key="4">
    <source>
        <dbReference type="Google" id="ProtNLM"/>
    </source>
</evidence>
<keyword evidence="3" id="KW-1185">Reference proteome</keyword>
<evidence type="ECO:0000256" key="1">
    <source>
        <dbReference type="SAM" id="SignalP"/>
    </source>
</evidence>
<accession>K6WC96</accession>
<dbReference type="Proteomes" id="UP000008363">
    <property type="component" value="Unassembled WGS sequence"/>
</dbReference>
<keyword evidence="1" id="KW-0732">Signal</keyword>
<evidence type="ECO:0000313" key="3">
    <source>
        <dbReference type="Proteomes" id="UP000008363"/>
    </source>
</evidence>
<comment type="caution">
    <text evidence="2">The sequence shown here is derived from an EMBL/GenBank/DDBJ whole genome shotgun (WGS) entry which is preliminary data.</text>
</comment>